<dbReference type="Proteomes" id="UP000243333">
    <property type="component" value="Unassembled WGS sequence"/>
</dbReference>
<dbReference type="GO" id="GO:0030267">
    <property type="term" value="F:glyoxylate reductase (NADPH) activity"/>
    <property type="evidence" value="ECO:0007669"/>
    <property type="project" value="TreeGrafter"/>
</dbReference>
<evidence type="ECO:0000256" key="1">
    <source>
        <dbReference type="ARBA" id="ARBA00005854"/>
    </source>
</evidence>
<dbReference type="GO" id="GO:0016618">
    <property type="term" value="F:hydroxypyruvate reductase [NAD(P)H] activity"/>
    <property type="evidence" value="ECO:0007669"/>
    <property type="project" value="TreeGrafter"/>
</dbReference>
<evidence type="ECO:0000259" key="6">
    <source>
        <dbReference type="Pfam" id="PF02826"/>
    </source>
</evidence>
<dbReference type="GO" id="GO:0051287">
    <property type="term" value="F:NAD binding"/>
    <property type="evidence" value="ECO:0007669"/>
    <property type="project" value="InterPro"/>
</dbReference>
<dbReference type="PANTHER" id="PTHR10996:SF283">
    <property type="entry name" value="GLYOXYLATE_HYDROXYPYRUVATE REDUCTASE B"/>
    <property type="match status" value="1"/>
</dbReference>
<dbReference type="Pfam" id="PF02826">
    <property type="entry name" value="2-Hacid_dh_C"/>
    <property type="match status" value="1"/>
</dbReference>
<proteinExistence type="inferred from homology"/>
<gene>
    <name evidence="7" type="ORF">SAMN05660235_01880</name>
</gene>
<evidence type="ECO:0000256" key="2">
    <source>
        <dbReference type="ARBA" id="ARBA00023002"/>
    </source>
</evidence>
<organism evidence="7 8">
    <name type="scientific">Sporolituus thermophilus DSM 23256</name>
    <dbReference type="NCBI Taxonomy" id="1123285"/>
    <lineage>
        <taxon>Bacteria</taxon>
        <taxon>Bacillati</taxon>
        <taxon>Bacillota</taxon>
        <taxon>Negativicutes</taxon>
        <taxon>Selenomonadales</taxon>
        <taxon>Sporomusaceae</taxon>
        <taxon>Sporolituus</taxon>
    </lineage>
</organism>
<sequence>MKKYQVVVAGKMRACALAKINSECHVRQWDKIEPIPRNLLYEWLADAEGLVSTGDVRVDDELLAHAPHLRVIAQASVGYDNVDIAACTRRGIPFGNTPGVLVEATADLTFGLLLCAARRIHEGWNQVASGRWLNNHDVPFGIDLYGKTLGIVGMGRIGAAVARRARACGMQVIYHNRSRRADDEHLGAAYVAFDDLLAQADCIVVLVPLSPASRGMFGRAEFAKMKRTAYFINAARGGLVDTQALYDALKEGQIAYAALDVTDPEPLPGDHPLLTLPNVLITPHIGSATHETRDRMAMLTADNLLAGLAGRPLPACVNPEVNYRP</sequence>
<protein>
    <submittedName>
        <fullName evidence="7">Glyoxylate reductase</fullName>
    </submittedName>
</protein>
<dbReference type="EMBL" id="FNBU01000013">
    <property type="protein sequence ID" value="SDF52080.1"/>
    <property type="molecule type" value="Genomic_DNA"/>
</dbReference>
<dbReference type="InterPro" id="IPR006140">
    <property type="entry name" value="D-isomer_DH_NAD-bd"/>
</dbReference>
<dbReference type="PROSITE" id="PS00671">
    <property type="entry name" value="D_2_HYDROXYACID_DH_3"/>
    <property type="match status" value="1"/>
</dbReference>
<reference evidence="8" key="1">
    <citation type="submission" date="2016-10" db="EMBL/GenBank/DDBJ databases">
        <authorList>
            <person name="Varghese N."/>
            <person name="Submissions S."/>
        </authorList>
    </citation>
    <scope>NUCLEOTIDE SEQUENCE [LARGE SCALE GENOMIC DNA]</scope>
    <source>
        <strain evidence="8">DSM 23256</strain>
    </source>
</reference>
<name>A0A1G7LSY0_9FIRM</name>
<dbReference type="InterPro" id="IPR029752">
    <property type="entry name" value="D-isomer_DH_CS1"/>
</dbReference>
<dbReference type="InterPro" id="IPR036291">
    <property type="entry name" value="NAD(P)-bd_dom_sf"/>
</dbReference>
<dbReference type="Pfam" id="PF00389">
    <property type="entry name" value="2-Hacid_dh"/>
    <property type="match status" value="1"/>
</dbReference>
<dbReference type="InterPro" id="IPR029753">
    <property type="entry name" value="D-isomer_DH_CS"/>
</dbReference>
<dbReference type="SUPFAM" id="SSF52283">
    <property type="entry name" value="Formate/glycerate dehydrogenase catalytic domain-like"/>
    <property type="match status" value="1"/>
</dbReference>
<dbReference type="CDD" id="cd05301">
    <property type="entry name" value="GDH"/>
    <property type="match status" value="1"/>
</dbReference>
<evidence type="ECO:0000313" key="7">
    <source>
        <dbReference type="EMBL" id="SDF52080.1"/>
    </source>
</evidence>
<dbReference type="InterPro" id="IPR050223">
    <property type="entry name" value="D-isomer_2-hydroxyacid_DH"/>
</dbReference>
<keyword evidence="3" id="KW-0520">NAD</keyword>
<evidence type="ECO:0000256" key="4">
    <source>
        <dbReference type="RuleBase" id="RU003719"/>
    </source>
</evidence>
<accession>A0A1G7LSY0</accession>
<feature type="domain" description="D-isomer specific 2-hydroxyacid dehydrogenase NAD-binding" evidence="6">
    <location>
        <begin position="110"/>
        <end position="286"/>
    </location>
</feature>
<dbReference type="InterPro" id="IPR006139">
    <property type="entry name" value="D-isomer_2_OHA_DH_cat_dom"/>
</dbReference>
<evidence type="ECO:0000256" key="3">
    <source>
        <dbReference type="ARBA" id="ARBA00023027"/>
    </source>
</evidence>
<dbReference type="RefSeq" id="WP_093690230.1">
    <property type="nucleotide sequence ID" value="NZ_FNBU01000013.1"/>
</dbReference>
<feature type="domain" description="D-isomer specific 2-hydroxyacid dehydrogenase catalytic" evidence="5">
    <location>
        <begin position="12"/>
        <end position="318"/>
    </location>
</feature>
<dbReference type="Gene3D" id="3.40.50.720">
    <property type="entry name" value="NAD(P)-binding Rossmann-like Domain"/>
    <property type="match status" value="2"/>
</dbReference>
<comment type="similarity">
    <text evidence="1 4">Belongs to the D-isomer specific 2-hydroxyacid dehydrogenase family.</text>
</comment>
<evidence type="ECO:0000259" key="5">
    <source>
        <dbReference type="Pfam" id="PF00389"/>
    </source>
</evidence>
<dbReference type="STRING" id="1123285.SAMN05660235_01880"/>
<dbReference type="PANTHER" id="PTHR10996">
    <property type="entry name" value="2-HYDROXYACID DEHYDROGENASE-RELATED"/>
    <property type="match status" value="1"/>
</dbReference>
<keyword evidence="8" id="KW-1185">Reference proteome</keyword>
<dbReference type="SUPFAM" id="SSF51735">
    <property type="entry name" value="NAD(P)-binding Rossmann-fold domains"/>
    <property type="match status" value="1"/>
</dbReference>
<dbReference type="GO" id="GO:0005829">
    <property type="term" value="C:cytosol"/>
    <property type="evidence" value="ECO:0007669"/>
    <property type="project" value="TreeGrafter"/>
</dbReference>
<keyword evidence="2 4" id="KW-0560">Oxidoreductase</keyword>
<dbReference type="PROSITE" id="PS00065">
    <property type="entry name" value="D_2_HYDROXYACID_DH_1"/>
    <property type="match status" value="1"/>
</dbReference>
<dbReference type="AlphaFoldDB" id="A0A1G7LSY0"/>
<dbReference type="OrthoDB" id="9805416at2"/>
<dbReference type="FunFam" id="3.40.50.720:FF:000203">
    <property type="entry name" value="D-3-phosphoglycerate dehydrogenase (SerA)"/>
    <property type="match status" value="1"/>
</dbReference>
<evidence type="ECO:0000313" key="8">
    <source>
        <dbReference type="Proteomes" id="UP000243333"/>
    </source>
</evidence>